<organism evidence="2 3">
    <name type="scientific">Armillaria novae-zelandiae</name>
    <dbReference type="NCBI Taxonomy" id="153914"/>
    <lineage>
        <taxon>Eukaryota</taxon>
        <taxon>Fungi</taxon>
        <taxon>Dikarya</taxon>
        <taxon>Basidiomycota</taxon>
        <taxon>Agaricomycotina</taxon>
        <taxon>Agaricomycetes</taxon>
        <taxon>Agaricomycetidae</taxon>
        <taxon>Agaricales</taxon>
        <taxon>Marasmiineae</taxon>
        <taxon>Physalacriaceae</taxon>
        <taxon>Armillaria</taxon>
    </lineage>
</organism>
<accession>A0AA39PEE6</accession>
<dbReference type="Proteomes" id="UP001175227">
    <property type="component" value="Unassembled WGS sequence"/>
</dbReference>
<dbReference type="EMBL" id="JAUEPR010000007">
    <property type="protein sequence ID" value="KAK0482733.1"/>
    <property type="molecule type" value="Genomic_DNA"/>
</dbReference>
<evidence type="ECO:0000256" key="1">
    <source>
        <dbReference type="SAM" id="MobiDB-lite"/>
    </source>
</evidence>
<reference evidence="2" key="1">
    <citation type="submission" date="2023-06" db="EMBL/GenBank/DDBJ databases">
        <authorList>
            <consortium name="Lawrence Berkeley National Laboratory"/>
            <person name="Ahrendt S."/>
            <person name="Sahu N."/>
            <person name="Indic B."/>
            <person name="Wong-Bajracharya J."/>
            <person name="Merenyi Z."/>
            <person name="Ke H.-M."/>
            <person name="Monk M."/>
            <person name="Kocsube S."/>
            <person name="Drula E."/>
            <person name="Lipzen A."/>
            <person name="Balint B."/>
            <person name="Henrissat B."/>
            <person name="Andreopoulos B."/>
            <person name="Martin F.M."/>
            <person name="Harder C.B."/>
            <person name="Rigling D."/>
            <person name="Ford K.L."/>
            <person name="Foster G.D."/>
            <person name="Pangilinan J."/>
            <person name="Papanicolaou A."/>
            <person name="Barry K."/>
            <person name="LaButti K."/>
            <person name="Viragh M."/>
            <person name="Koriabine M."/>
            <person name="Yan M."/>
            <person name="Riley R."/>
            <person name="Champramary S."/>
            <person name="Plett K.L."/>
            <person name="Tsai I.J."/>
            <person name="Slot J."/>
            <person name="Sipos G."/>
            <person name="Plett J."/>
            <person name="Nagy L.G."/>
            <person name="Grigoriev I.V."/>
        </authorList>
    </citation>
    <scope>NUCLEOTIDE SEQUENCE</scope>
    <source>
        <strain evidence="2">ICMP 16352</strain>
    </source>
</reference>
<dbReference type="AlphaFoldDB" id="A0AA39PEE6"/>
<name>A0AA39PEE6_9AGAR</name>
<gene>
    <name evidence="2" type="ORF">IW261DRAFT_1562431</name>
</gene>
<protein>
    <submittedName>
        <fullName evidence="2">Uncharacterized protein</fullName>
    </submittedName>
</protein>
<sequence length="666" mass="75760">MEPDTEYSQNLLPKNFTPSHLRSNPKLLTHRAAPTLRPFDGLYGTVLDDLDMFVLTPNANTWPQAFVPDYAHYACLHWRTPEVKDPLRPLYLGVTEYDWQEIDDFAIVTSLGCMRQSTFRRLQAACKAVIETVPGVECSTVVAANMRSHIIMLECLLGCLSDLPMLYQRMRLCHMETQHVARELHVLVQYMTLYKPLMEAPESDAPPMPVDDGLVGAFSNDATIVQSFFKAGIPVWWVVSIKDLPGVCVDNVCEFSNSPHPEEPSCLHLPTIFTGSSRDPMKYKKIHEFVTHSMRWVDPFALSSPVVKYRADMPLIEATTTKSRYSPYQKKPQIQSGTSNRLQDPQHQLLPPVIEPWRLALLAVDANPARCHSCGHPSPENKKAIPQENQYAFPQPDIIAMVNTEQKVHSYLISWLRLRGPLFARLTIPEHLPPNLYHQEWQTVLGMGFLHGDPASGTAAEKRQAEVRKMMDSFMEELPLHTDNAASSAFWHGKNYEALQQEECQEILWELAEVNFCCEFKALHRHTTANSSSNMQNISIMHCFPDGDHLPGQLDIGAANYGLADPLWLRRAPYIFAMKKAMQTWEDMPPSLLSEVRTAGWTEKEFLLVEKTVASYYCDTFWQYFGHAPVLPRQLMHRTSEDYVPEARPQMTTSRSGVYVDVEALS</sequence>
<comment type="caution">
    <text evidence="2">The sequence shown here is derived from an EMBL/GenBank/DDBJ whole genome shotgun (WGS) entry which is preliminary data.</text>
</comment>
<evidence type="ECO:0000313" key="3">
    <source>
        <dbReference type="Proteomes" id="UP001175227"/>
    </source>
</evidence>
<proteinExistence type="predicted"/>
<keyword evidence="3" id="KW-1185">Reference proteome</keyword>
<evidence type="ECO:0000313" key="2">
    <source>
        <dbReference type="EMBL" id="KAK0482733.1"/>
    </source>
</evidence>
<feature type="region of interest" description="Disordered" evidence="1">
    <location>
        <begin position="322"/>
        <end position="344"/>
    </location>
</feature>